<proteinExistence type="predicted"/>
<dbReference type="SUPFAM" id="SSF46689">
    <property type="entry name" value="Homeodomain-like"/>
    <property type="match status" value="1"/>
</dbReference>
<sequence length="174" mass="19813">MAKKYRVTLTCEERRELEGLVNKGKSEARKLAHARILLQADEAEGGPCRTDDEIARALNVHVRTVERVRQRFVEQGLPAALVPKPSERVYLRRLDGAQEARLIALACSPPPEGKSRWTLRLLAERLVELEMAETVSYETVRRVLKKTNSNRTSASGGSFRRKPRPSLLRPWRMS</sequence>
<name>A0ABM9HXF2_9GAMM</name>
<protein>
    <submittedName>
        <fullName evidence="2">Homeodomain-like domain-containing protein</fullName>
    </submittedName>
</protein>
<dbReference type="Pfam" id="PF13565">
    <property type="entry name" value="HTH_32"/>
    <property type="match status" value="1"/>
</dbReference>
<reference evidence="2 3" key="1">
    <citation type="submission" date="2023-03" db="EMBL/GenBank/DDBJ databases">
        <authorList>
            <person name="Pearce D."/>
        </authorList>
    </citation>
    <scope>NUCLEOTIDE SEQUENCE [LARGE SCALE GENOMIC DNA]</scope>
    <source>
        <strain evidence="2">Msz</strain>
    </source>
</reference>
<evidence type="ECO:0000256" key="1">
    <source>
        <dbReference type="SAM" id="MobiDB-lite"/>
    </source>
</evidence>
<feature type="region of interest" description="Disordered" evidence="1">
    <location>
        <begin position="148"/>
        <end position="174"/>
    </location>
</feature>
<dbReference type="EMBL" id="OX458333">
    <property type="protein sequence ID" value="CAI8750725.1"/>
    <property type="molecule type" value="Genomic_DNA"/>
</dbReference>
<gene>
    <name evidence="2" type="ORF">MSZNOR_0642</name>
</gene>
<dbReference type="Proteomes" id="UP001162030">
    <property type="component" value="Chromosome"/>
</dbReference>
<evidence type="ECO:0000313" key="3">
    <source>
        <dbReference type="Proteomes" id="UP001162030"/>
    </source>
</evidence>
<accession>A0ABM9HXF2</accession>
<organism evidence="2 3">
    <name type="scientific">Methylocaldum szegediense</name>
    <dbReference type="NCBI Taxonomy" id="73780"/>
    <lineage>
        <taxon>Bacteria</taxon>
        <taxon>Pseudomonadati</taxon>
        <taxon>Pseudomonadota</taxon>
        <taxon>Gammaproteobacteria</taxon>
        <taxon>Methylococcales</taxon>
        <taxon>Methylococcaceae</taxon>
        <taxon>Methylocaldum</taxon>
    </lineage>
</organism>
<keyword evidence="3" id="KW-1185">Reference proteome</keyword>
<dbReference type="InterPro" id="IPR009057">
    <property type="entry name" value="Homeodomain-like_sf"/>
</dbReference>
<evidence type="ECO:0000313" key="2">
    <source>
        <dbReference type="EMBL" id="CAI8750725.1"/>
    </source>
</evidence>